<dbReference type="Gene3D" id="2.170.16.10">
    <property type="entry name" value="Hedgehog/Intein (Hint) domain"/>
    <property type="match status" value="1"/>
</dbReference>
<name>A0A1I0N774_9RHOB</name>
<sequence>MFAFGNDTWDRMRAEEAPRRTDLTLADLTHGIVAGTKVATPTGWRCIEAIAPGDMVLTFDGGMQAVVSVQREVIWTDNVAANPATWPLHVPAGALGNREDMTILPYQAVLVESDAAENAFGDPFAMIPAAALEGFRRITRMAPAERIEIVTLQFAQDEVVFANIGALFFCPKSVDLLQAPAVNAAYQVLNIEQADAIVCLLEMEDGRTHAPVASAAA</sequence>
<gene>
    <name evidence="2" type="ORF">SAMN04488515_0448</name>
</gene>
<dbReference type="SUPFAM" id="SSF51294">
    <property type="entry name" value="Hedgehog/intein (Hint) domain"/>
    <property type="match status" value="1"/>
</dbReference>
<protein>
    <submittedName>
        <fullName evidence="2">Hint domain-containing protein</fullName>
    </submittedName>
</protein>
<dbReference type="EMBL" id="FOIZ01000001">
    <property type="protein sequence ID" value="SEV96966.1"/>
    <property type="molecule type" value="Genomic_DNA"/>
</dbReference>
<evidence type="ECO:0000259" key="1">
    <source>
        <dbReference type="Pfam" id="PF13403"/>
    </source>
</evidence>
<dbReference type="RefSeq" id="WP_165611768.1">
    <property type="nucleotide sequence ID" value="NZ_FOIZ01000001.1"/>
</dbReference>
<keyword evidence="3" id="KW-1185">Reference proteome</keyword>
<dbReference type="Proteomes" id="UP000199167">
    <property type="component" value="Unassembled WGS sequence"/>
</dbReference>
<evidence type="ECO:0000313" key="2">
    <source>
        <dbReference type="EMBL" id="SEV96966.1"/>
    </source>
</evidence>
<dbReference type="InterPro" id="IPR036844">
    <property type="entry name" value="Hint_dom_sf"/>
</dbReference>
<feature type="domain" description="Hedgehog/Intein (Hint)" evidence="1">
    <location>
        <begin position="33"/>
        <end position="163"/>
    </location>
</feature>
<proteinExistence type="predicted"/>
<dbReference type="STRING" id="364200.SAMN04488515_0448"/>
<organism evidence="2 3">
    <name type="scientific">Cognatiyoonia koreensis</name>
    <dbReference type="NCBI Taxonomy" id="364200"/>
    <lineage>
        <taxon>Bacteria</taxon>
        <taxon>Pseudomonadati</taxon>
        <taxon>Pseudomonadota</taxon>
        <taxon>Alphaproteobacteria</taxon>
        <taxon>Rhodobacterales</taxon>
        <taxon>Paracoccaceae</taxon>
        <taxon>Cognatiyoonia</taxon>
    </lineage>
</organism>
<evidence type="ECO:0000313" key="3">
    <source>
        <dbReference type="Proteomes" id="UP000199167"/>
    </source>
</evidence>
<dbReference type="Pfam" id="PF13403">
    <property type="entry name" value="Hint_2"/>
    <property type="match status" value="1"/>
</dbReference>
<reference evidence="2 3" key="1">
    <citation type="submission" date="2016-10" db="EMBL/GenBank/DDBJ databases">
        <authorList>
            <person name="de Groot N.N."/>
        </authorList>
    </citation>
    <scope>NUCLEOTIDE SEQUENCE [LARGE SCALE GENOMIC DNA]</scope>
    <source>
        <strain evidence="2 3">DSM 17925</strain>
    </source>
</reference>
<dbReference type="InterPro" id="IPR028992">
    <property type="entry name" value="Hedgehog/Intein_dom"/>
</dbReference>
<accession>A0A1I0N774</accession>
<dbReference type="AlphaFoldDB" id="A0A1I0N774"/>